<dbReference type="EMBL" id="DSTK01000044">
    <property type="protein sequence ID" value="HFK98847.1"/>
    <property type="molecule type" value="Genomic_DNA"/>
</dbReference>
<dbReference type="SUPFAM" id="SSF51735">
    <property type="entry name" value="NAD(P)-binding Rossmann-fold domains"/>
    <property type="match status" value="1"/>
</dbReference>
<name>A0A832A6T4_9BACT</name>
<keyword evidence="2" id="KW-0560">Oxidoreductase</keyword>
<organism evidence="4">
    <name type="scientific">Desulfacinum infernum</name>
    <dbReference type="NCBI Taxonomy" id="35837"/>
    <lineage>
        <taxon>Bacteria</taxon>
        <taxon>Pseudomonadati</taxon>
        <taxon>Thermodesulfobacteriota</taxon>
        <taxon>Syntrophobacteria</taxon>
        <taxon>Syntrophobacterales</taxon>
        <taxon>Syntrophobacteraceae</taxon>
        <taxon>Desulfacinum</taxon>
    </lineage>
</organism>
<gene>
    <name evidence="4" type="ORF">ENS06_16165</name>
</gene>
<evidence type="ECO:0000259" key="3">
    <source>
        <dbReference type="SMART" id="SM00822"/>
    </source>
</evidence>
<dbReference type="PANTHER" id="PTHR43008">
    <property type="entry name" value="BENZIL REDUCTASE"/>
    <property type="match status" value="1"/>
</dbReference>
<dbReference type="AlphaFoldDB" id="A0A832A6T4"/>
<dbReference type="Gene3D" id="3.40.50.720">
    <property type="entry name" value="NAD(P)-binding Rossmann-like Domain"/>
    <property type="match status" value="1"/>
</dbReference>
<dbReference type="InterPro" id="IPR057326">
    <property type="entry name" value="KR_dom"/>
</dbReference>
<reference evidence="4" key="1">
    <citation type="journal article" date="2020" name="mSystems">
        <title>Genome- and Community-Level Interaction Insights into Carbon Utilization and Element Cycling Functions of Hydrothermarchaeota in Hydrothermal Sediment.</title>
        <authorList>
            <person name="Zhou Z."/>
            <person name="Liu Y."/>
            <person name="Xu W."/>
            <person name="Pan J."/>
            <person name="Luo Z.H."/>
            <person name="Li M."/>
        </authorList>
    </citation>
    <scope>NUCLEOTIDE SEQUENCE [LARGE SCALE GENOMIC DNA]</scope>
    <source>
        <strain evidence="4">SpSt-456</strain>
    </source>
</reference>
<comment type="similarity">
    <text evidence="1">Belongs to the short-chain dehydrogenases/reductases (SDR) family.</text>
</comment>
<dbReference type="PRINTS" id="PR00081">
    <property type="entry name" value="GDHRDH"/>
</dbReference>
<dbReference type="PROSITE" id="PS00061">
    <property type="entry name" value="ADH_SHORT"/>
    <property type="match status" value="1"/>
</dbReference>
<protein>
    <submittedName>
        <fullName evidence="4">SDR family oxidoreductase</fullName>
    </submittedName>
</protein>
<accession>A0A832A6T4</accession>
<evidence type="ECO:0000256" key="2">
    <source>
        <dbReference type="ARBA" id="ARBA00023002"/>
    </source>
</evidence>
<dbReference type="SMART" id="SM00822">
    <property type="entry name" value="PKS_KR"/>
    <property type="match status" value="1"/>
</dbReference>
<dbReference type="GO" id="GO:0050664">
    <property type="term" value="F:oxidoreductase activity, acting on NAD(P)H, oxygen as acceptor"/>
    <property type="evidence" value="ECO:0007669"/>
    <property type="project" value="TreeGrafter"/>
</dbReference>
<evidence type="ECO:0000256" key="1">
    <source>
        <dbReference type="ARBA" id="ARBA00006484"/>
    </source>
</evidence>
<feature type="domain" description="Ketoreductase" evidence="3">
    <location>
        <begin position="15"/>
        <end position="201"/>
    </location>
</feature>
<sequence>MPHESMDKKARLDGQLAVLSGAGRGIGRAAAEMLARAGTRVVLAARSQKAVHEAAEAIRLQGGRAEPFVVDVSQWEDVRRMAESVRHAHGAPHIVVGNAGVIEPVGPAWTLDPKDWAYNLAVNVTGAFHLVRAFGPSMVEAGRGVFIFTSSGAARHPVAGWSAYCAAKAGLDLFAETLAEEFRPVAPSLRVHVLYPGVVDTAMQQKIRETPPERFPRVKEFQAYHAHGVLRPAHEPAALIWWLATPFAADYHGRVASLDDPAVRRRLAADLGLPLFASRPS</sequence>
<dbReference type="InterPro" id="IPR020904">
    <property type="entry name" value="Sc_DH/Rdtase_CS"/>
</dbReference>
<dbReference type="PANTHER" id="PTHR43008:SF4">
    <property type="entry name" value="CHAIN DEHYDROGENASE, PUTATIVE (AFU_ORTHOLOGUE AFUA_4G08710)-RELATED"/>
    <property type="match status" value="1"/>
</dbReference>
<comment type="caution">
    <text evidence="4">The sequence shown here is derived from an EMBL/GenBank/DDBJ whole genome shotgun (WGS) entry which is preliminary data.</text>
</comment>
<dbReference type="Pfam" id="PF00106">
    <property type="entry name" value="adh_short"/>
    <property type="match status" value="1"/>
</dbReference>
<evidence type="ECO:0000313" key="4">
    <source>
        <dbReference type="EMBL" id="HFK98847.1"/>
    </source>
</evidence>
<dbReference type="CDD" id="cd05233">
    <property type="entry name" value="SDR_c"/>
    <property type="match status" value="1"/>
</dbReference>
<dbReference type="InterPro" id="IPR002347">
    <property type="entry name" value="SDR_fam"/>
</dbReference>
<dbReference type="InterPro" id="IPR036291">
    <property type="entry name" value="NAD(P)-bd_dom_sf"/>
</dbReference>
<proteinExistence type="inferred from homology"/>